<name>A0A518K0K4_9BACT</name>
<keyword evidence="2" id="KW-0677">Repeat</keyword>
<accession>A0A518K0K4</accession>
<dbReference type="Proteomes" id="UP000315082">
    <property type="component" value="Chromosome"/>
</dbReference>
<dbReference type="SUPFAM" id="SSF117281">
    <property type="entry name" value="Kelch motif"/>
    <property type="match status" value="2"/>
</dbReference>
<feature type="region of interest" description="Disordered" evidence="3">
    <location>
        <begin position="975"/>
        <end position="1048"/>
    </location>
</feature>
<evidence type="ECO:0000259" key="4">
    <source>
        <dbReference type="PROSITE" id="PS50222"/>
    </source>
</evidence>
<feature type="domain" description="EF-hand" evidence="4">
    <location>
        <begin position="918"/>
        <end position="953"/>
    </location>
</feature>
<reference evidence="5 6" key="1">
    <citation type="submission" date="2019-02" db="EMBL/GenBank/DDBJ databases">
        <title>Deep-cultivation of Planctomycetes and their phenomic and genomic characterization uncovers novel biology.</title>
        <authorList>
            <person name="Wiegand S."/>
            <person name="Jogler M."/>
            <person name="Boedeker C."/>
            <person name="Pinto D."/>
            <person name="Vollmers J."/>
            <person name="Rivas-Marin E."/>
            <person name="Kohn T."/>
            <person name="Peeters S.H."/>
            <person name="Heuer A."/>
            <person name="Rast P."/>
            <person name="Oberbeckmann S."/>
            <person name="Bunk B."/>
            <person name="Jeske O."/>
            <person name="Meyerdierks A."/>
            <person name="Storesund J.E."/>
            <person name="Kallscheuer N."/>
            <person name="Luecker S."/>
            <person name="Lage O.M."/>
            <person name="Pohl T."/>
            <person name="Merkel B.J."/>
            <person name="Hornburger P."/>
            <person name="Mueller R.-W."/>
            <person name="Bruemmer F."/>
            <person name="Labrenz M."/>
            <person name="Spormann A.M."/>
            <person name="Op den Camp H."/>
            <person name="Overmann J."/>
            <person name="Amann R."/>
            <person name="Jetten M.S.M."/>
            <person name="Mascher T."/>
            <person name="Medema M.H."/>
            <person name="Devos D.P."/>
            <person name="Kaster A.-K."/>
            <person name="Ovreas L."/>
            <person name="Rohde M."/>
            <person name="Galperin M.Y."/>
            <person name="Jogler C."/>
        </authorList>
    </citation>
    <scope>NUCLEOTIDE SEQUENCE [LARGE SCALE GENOMIC DNA]</scope>
    <source>
        <strain evidence="5 6">Poly24</strain>
    </source>
</reference>
<keyword evidence="1" id="KW-0880">Kelch repeat</keyword>
<dbReference type="PANTHER" id="PTHR45632:SF3">
    <property type="entry name" value="KELCH-LIKE PROTEIN 32"/>
    <property type="match status" value="1"/>
</dbReference>
<dbReference type="InterPro" id="IPR018247">
    <property type="entry name" value="EF_Hand_1_Ca_BS"/>
</dbReference>
<keyword evidence="6" id="KW-1185">Reference proteome</keyword>
<feature type="compositionally biased region" description="Basic and acidic residues" evidence="3">
    <location>
        <begin position="1021"/>
        <end position="1048"/>
    </location>
</feature>
<dbReference type="PROSITE" id="PS50222">
    <property type="entry name" value="EF_HAND_2"/>
    <property type="match status" value="1"/>
</dbReference>
<dbReference type="PROSITE" id="PS00018">
    <property type="entry name" value="EF_HAND_1"/>
    <property type="match status" value="1"/>
</dbReference>
<gene>
    <name evidence="5" type="primary">nanM_3</name>
    <name evidence="5" type="ORF">Poly24_50200</name>
</gene>
<dbReference type="EC" id="5.1.3.24" evidence="5"/>
<dbReference type="GO" id="GO:0005509">
    <property type="term" value="F:calcium ion binding"/>
    <property type="evidence" value="ECO:0007669"/>
    <property type="project" value="InterPro"/>
</dbReference>
<evidence type="ECO:0000256" key="1">
    <source>
        <dbReference type="ARBA" id="ARBA00022441"/>
    </source>
</evidence>
<keyword evidence="5" id="KW-0413">Isomerase</keyword>
<dbReference type="PANTHER" id="PTHR45632">
    <property type="entry name" value="LD33804P"/>
    <property type="match status" value="1"/>
</dbReference>
<sequence>MPFRLGICPNQTIMKSNMMNRIYFLHLIAATTLVAASFGRAEESQTATAKPAATATDKTARDAMQAAHDARLAWIDFPGFTADVRVQTDGVAHSGSILVTDDFDYELSISDDAIQPWVNSKLRSVIGHRRPGSAATEVKLAESGASADFGLFVARLDGSGTFRIQDGLIREVHRKNDSHWFEITNVEFFDAGNGKVLPETSSVTYRDPKTGDITKNVVNRFTWTSVGDFLLPEGCLTIETSADGGRQTRQLQFTKHKLSQNAPPQKAKLLSSSKLHRPLPESLTSFGAAVVGEYLYVFSGHSGDAHGFGKDLLVEHFRRIKFDDPAAQWEELAMHQSAQSTALVTDGKYIYRVGGLSFLTGETESEAIFNSTDHFARYDIEADKWTDLAKLPEPRSSLDAAVVDRKVYAVGGWNLQGKDGSRDAPWNETVSVFDLDQPDAGWKTIDGPGYKLRAASVAEHDGKLYVLGGISPGGFLRKTSVYDPSTCTWSEGPEMVGDSPMTGFATSTFAVGGHLYSTGASGVVYRLKSDGQAWENADRLLYPRMFLRLLPVGEDRLIALGGTGASGAGRLSVVESLRVDPNKQPGEKLVSWTVPYTGKAKHSQALVLDGTTLYAMGGNASRKPHDFSREAFVAEAFAFDIANQSVTPLPEMPFPVQSGAGVVNRQTSEHKTIVVAGGMNFGEKEFHSIDSVLQFDPEAKKWSVAETKLPVPRAMAEAVAHDDALWLFGGSDAGGDQGLARSVLHWWGDQSEIGALPEVQLPHPRRSFGGAKIGNEYFLIGGLGDGTGIESTVDVFDMEQRTWRTAPSPSASRVFPTVCVDGKKIYLFGGFSNDEGHFAPCSKLEVYDSETDAWSTLAESLEGVDASMNLFNMSGRLLFFGIDRNNDELAQFHLYDPNPAAVPEKIAAMSFGGRRGGNEAAKNAKMLMRKDVDKDGKLSREELGKRMADFAAAADSDGDQLISFTEAKAKMEADAAAEKEAAAESDSKAEKKNDKEPKRAKGKKSKAATGSAEAAQAKADALQRDADAAQRKADQAQRDADKVRRSAS</sequence>
<evidence type="ECO:0000256" key="3">
    <source>
        <dbReference type="SAM" id="MobiDB-lite"/>
    </source>
</evidence>
<dbReference type="Gene3D" id="2.120.10.80">
    <property type="entry name" value="Kelch-type beta propeller"/>
    <property type="match status" value="3"/>
</dbReference>
<dbReference type="Pfam" id="PF11866">
    <property type="entry name" value="DUF3386"/>
    <property type="match status" value="1"/>
</dbReference>
<dbReference type="InterPro" id="IPR021809">
    <property type="entry name" value="DUF3386"/>
</dbReference>
<evidence type="ECO:0000313" key="6">
    <source>
        <dbReference type="Proteomes" id="UP000315082"/>
    </source>
</evidence>
<dbReference type="InterPro" id="IPR015915">
    <property type="entry name" value="Kelch-typ_b-propeller"/>
</dbReference>
<protein>
    <submittedName>
        <fullName evidence="5">N-acetylneuraminate epimerase</fullName>
        <ecNumber evidence="5">5.1.3.24</ecNumber>
    </submittedName>
</protein>
<dbReference type="SMART" id="SM00612">
    <property type="entry name" value="Kelch"/>
    <property type="match status" value="5"/>
</dbReference>
<evidence type="ECO:0000313" key="5">
    <source>
        <dbReference type="EMBL" id="QDV71285.1"/>
    </source>
</evidence>
<dbReference type="EMBL" id="CP036348">
    <property type="protein sequence ID" value="QDV71285.1"/>
    <property type="molecule type" value="Genomic_DNA"/>
</dbReference>
<dbReference type="Pfam" id="PF01344">
    <property type="entry name" value="Kelch_1"/>
    <property type="match status" value="3"/>
</dbReference>
<proteinExistence type="predicted"/>
<feature type="compositionally biased region" description="Low complexity" evidence="3">
    <location>
        <begin position="1007"/>
        <end position="1020"/>
    </location>
</feature>
<dbReference type="GO" id="GO:0016853">
    <property type="term" value="F:isomerase activity"/>
    <property type="evidence" value="ECO:0007669"/>
    <property type="project" value="UniProtKB-KW"/>
</dbReference>
<evidence type="ECO:0000256" key="2">
    <source>
        <dbReference type="ARBA" id="ARBA00022737"/>
    </source>
</evidence>
<dbReference type="InterPro" id="IPR006652">
    <property type="entry name" value="Kelch_1"/>
</dbReference>
<dbReference type="AlphaFoldDB" id="A0A518K0K4"/>
<dbReference type="OrthoDB" id="232651at2"/>
<feature type="compositionally biased region" description="Basic and acidic residues" evidence="3">
    <location>
        <begin position="975"/>
        <end position="999"/>
    </location>
</feature>
<organism evidence="5 6">
    <name type="scientific">Rosistilla carotiformis</name>
    <dbReference type="NCBI Taxonomy" id="2528017"/>
    <lineage>
        <taxon>Bacteria</taxon>
        <taxon>Pseudomonadati</taxon>
        <taxon>Planctomycetota</taxon>
        <taxon>Planctomycetia</taxon>
        <taxon>Pirellulales</taxon>
        <taxon>Pirellulaceae</taxon>
        <taxon>Rosistilla</taxon>
    </lineage>
</organism>
<dbReference type="InterPro" id="IPR002048">
    <property type="entry name" value="EF_hand_dom"/>
</dbReference>
<dbReference type="Gene3D" id="1.10.238.10">
    <property type="entry name" value="EF-hand"/>
    <property type="match status" value="1"/>
</dbReference>
<dbReference type="KEGG" id="rcf:Poly24_50200"/>